<comment type="caution">
    <text evidence="8">The sequence shown here is derived from an EMBL/GenBank/DDBJ whole genome shotgun (WGS) entry which is preliminary data.</text>
</comment>
<evidence type="ECO:0000256" key="5">
    <source>
        <dbReference type="ARBA" id="ARBA00023157"/>
    </source>
</evidence>
<name>A0ABT8IYD0_9MICO</name>
<dbReference type="InterPro" id="IPR005805">
    <property type="entry name" value="Rieske_Fe-S_prot_C"/>
</dbReference>
<dbReference type="SUPFAM" id="SSF51905">
    <property type="entry name" value="FAD/NAD(P)-binding domain"/>
    <property type="match status" value="1"/>
</dbReference>
<dbReference type="PANTHER" id="PTHR13847:SF274">
    <property type="entry name" value="RIESKE 2FE-2S IRON-SULFUR PROTEIN YHFW-RELATED"/>
    <property type="match status" value="1"/>
</dbReference>
<evidence type="ECO:0000256" key="1">
    <source>
        <dbReference type="ARBA" id="ARBA00022714"/>
    </source>
</evidence>
<dbReference type="Gene3D" id="2.102.10.10">
    <property type="entry name" value="Rieske [2Fe-2S] iron-sulphur domain"/>
    <property type="match status" value="1"/>
</dbReference>
<evidence type="ECO:0000259" key="7">
    <source>
        <dbReference type="PROSITE" id="PS51296"/>
    </source>
</evidence>
<evidence type="ECO:0000256" key="2">
    <source>
        <dbReference type="ARBA" id="ARBA00022723"/>
    </source>
</evidence>
<dbReference type="InterPro" id="IPR036922">
    <property type="entry name" value="Rieske_2Fe-2S_sf"/>
</dbReference>
<sequence>MPTTSLWLETSPPIATDSFEWDGQYDTIVVGAGLTGLATALMLARSGMRVLVLEARTVGAVTTGNTTGKVSLLQGTTLSSIRRHASDSVLCAYVDGNTAGQGWLLDFLEEQRVPFDVRDAVTYATTLDGLDKLDAEVAAARVAGLDVAQERTAELPFEVEGALTLAGQAQVHPLRVLAALAAELRRLGGRIVEGERVTDVSASKPAIVTSTSGTSRADQVVLATGTPILDRGLYFAKVEPTRSYVTAFRVPGGIPRGMHLSADSPTRSLRTATAADGGELLLVGGNGHPVGRADSAAEQLADLTEWAERMFPGAERTHWWAAQDYRSANRVPFVGWLPRGRGRVYLATGYDKWGMTNAIASALSLTADLTGETLEWARVLHHRVTRPVDIASGVAMNAGVGKAAISEWASAQTAKELGDEPVPEGTGTVGRRGRTPVGVSTVDGVTCALTAVCSHLGGVVRWNDAELSWDCPLHGSRFAPDGSVLEGPATQPLAPAPESSAP</sequence>
<dbReference type="InterPro" id="IPR036188">
    <property type="entry name" value="FAD/NAD-bd_sf"/>
</dbReference>
<organism evidence="8 9">
    <name type="scientific">Leifsonia virtsii</name>
    <dbReference type="NCBI Taxonomy" id="3035915"/>
    <lineage>
        <taxon>Bacteria</taxon>
        <taxon>Bacillati</taxon>
        <taxon>Actinomycetota</taxon>
        <taxon>Actinomycetes</taxon>
        <taxon>Micrococcales</taxon>
        <taxon>Microbacteriaceae</taxon>
        <taxon>Leifsonia</taxon>
    </lineage>
</organism>
<dbReference type="InterPro" id="IPR017941">
    <property type="entry name" value="Rieske_2Fe-2S"/>
</dbReference>
<dbReference type="Gene3D" id="3.30.9.10">
    <property type="entry name" value="D-Amino Acid Oxidase, subunit A, domain 2"/>
    <property type="match status" value="1"/>
</dbReference>
<dbReference type="RefSeq" id="WP_301219125.1">
    <property type="nucleotide sequence ID" value="NZ_JAROCB010000003.1"/>
</dbReference>
<proteinExistence type="predicted"/>
<dbReference type="Pfam" id="PF01266">
    <property type="entry name" value="DAO"/>
    <property type="match status" value="1"/>
</dbReference>
<dbReference type="Pfam" id="PF00355">
    <property type="entry name" value="Rieske"/>
    <property type="match status" value="1"/>
</dbReference>
<reference evidence="8" key="1">
    <citation type="submission" date="2023-03" db="EMBL/GenBank/DDBJ databases">
        <title>MT1 and MT2 Draft Genomes of Novel Species.</title>
        <authorList>
            <person name="Venkateswaran K."/>
        </authorList>
    </citation>
    <scope>NUCLEOTIDE SEQUENCE</scope>
    <source>
        <strain evidence="8">F6_8S_P_1A</strain>
    </source>
</reference>
<evidence type="ECO:0000256" key="3">
    <source>
        <dbReference type="ARBA" id="ARBA00023004"/>
    </source>
</evidence>
<evidence type="ECO:0000256" key="4">
    <source>
        <dbReference type="ARBA" id="ARBA00023014"/>
    </source>
</evidence>
<keyword evidence="3" id="KW-0408">Iron</keyword>
<dbReference type="PROSITE" id="PS51296">
    <property type="entry name" value="RIESKE"/>
    <property type="match status" value="1"/>
</dbReference>
<accession>A0ABT8IYD0</accession>
<keyword evidence="4" id="KW-0411">Iron-sulfur</keyword>
<dbReference type="InterPro" id="IPR006076">
    <property type="entry name" value="FAD-dep_OxRdtase"/>
</dbReference>
<dbReference type="SUPFAM" id="SSF50022">
    <property type="entry name" value="ISP domain"/>
    <property type="match status" value="1"/>
</dbReference>
<dbReference type="Gene3D" id="3.50.50.60">
    <property type="entry name" value="FAD/NAD(P)-binding domain"/>
    <property type="match status" value="1"/>
</dbReference>
<protein>
    <submittedName>
        <fullName evidence="8">FAD-dependent oxidoreductase</fullName>
    </submittedName>
</protein>
<keyword evidence="5" id="KW-1015">Disulfide bond</keyword>
<evidence type="ECO:0000256" key="6">
    <source>
        <dbReference type="SAM" id="MobiDB-lite"/>
    </source>
</evidence>
<feature type="region of interest" description="Disordered" evidence="6">
    <location>
        <begin position="482"/>
        <end position="502"/>
    </location>
</feature>
<dbReference type="Proteomes" id="UP001174210">
    <property type="component" value="Unassembled WGS sequence"/>
</dbReference>
<feature type="region of interest" description="Disordered" evidence="6">
    <location>
        <begin position="415"/>
        <end position="435"/>
    </location>
</feature>
<dbReference type="PRINTS" id="PR00162">
    <property type="entry name" value="RIESKE"/>
</dbReference>
<evidence type="ECO:0000313" key="8">
    <source>
        <dbReference type="EMBL" id="MDN4597830.1"/>
    </source>
</evidence>
<dbReference type="PANTHER" id="PTHR13847">
    <property type="entry name" value="SARCOSINE DEHYDROGENASE-RELATED"/>
    <property type="match status" value="1"/>
</dbReference>
<keyword evidence="2" id="KW-0479">Metal-binding</keyword>
<feature type="domain" description="Rieske" evidence="7">
    <location>
        <begin position="414"/>
        <end position="502"/>
    </location>
</feature>
<keyword evidence="9" id="KW-1185">Reference proteome</keyword>
<keyword evidence="1" id="KW-0001">2Fe-2S</keyword>
<evidence type="ECO:0000313" key="9">
    <source>
        <dbReference type="Proteomes" id="UP001174210"/>
    </source>
</evidence>
<gene>
    <name evidence="8" type="ORF">P5G59_11815</name>
</gene>
<dbReference type="EMBL" id="JAROCB010000003">
    <property type="protein sequence ID" value="MDN4597830.1"/>
    <property type="molecule type" value="Genomic_DNA"/>
</dbReference>